<dbReference type="EMBL" id="CP011312">
    <property type="protein sequence ID" value="AKE40327.1"/>
    <property type="molecule type" value="Genomic_DNA"/>
</dbReference>
<dbReference type="KEGG" id="cku:UL82_00435"/>
<organism evidence="2 3">
    <name type="scientific">Corynebacterium kutscheri</name>
    <dbReference type="NCBI Taxonomy" id="35755"/>
    <lineage>
        <taxon>Bacteria</taxon>
        <taxon>Bacillati</taxon>
        <taxon>Actinomycetota</taxon>
        <taxon>Actinomycetes</taxon>
        <taxon>Mycobacteriales</taxon>
        <taxon>Corynebacteriaceae</taxon>
        <taxon>Corynebacterium</taxon>
    </lineage>
</organism>
<reference evidence="2 3" key="1">
    <citation type="journal article" date="2015" name="Genome Announc.">
        <title>Complete Genome Sequence of Corynebacterium kutscheri DSM 20755, a Corynebacterial Type Strain with Remarkably Low G+C Content of Chromosomal DNA.</title>
        <authorList>
            <person name="Ruckert C."/>
            <person name="Albersmeier A."/>
            <person name="Winkler A."/>
            <person name="Tauch A."/>
        </authorList>
    </citation>
    <scope>NUCLEOTIDE SEQUENCE [LARGE SCALE GENOMIC DNA]</scope>
    <source>
        <strain evidence="2 3">DSM 20755</strain>
    </source>
</reference>
<keyword evidence="1" id="KW-0732">Signal</keyword>
<feature type="signal peptide" evidence="1">
    <location>
        <begin position="1"/>
        <end position="24"/>
    </location>
</feature>
<sequence length="114" mass="12961">MKIRKISLAIVSALMMAGSAVAIAPVQAFTPENLAENIQRNFSQYWDGGVQWCVGEYGEEQRSLCQYYTTVSLNYQIYVDDSRHQAKAEYFKSLVDKVAKKLYESKYGVESETL</sequence>
<dbReference type="Proteomes" id="UP000033457">
    <property type="component" value="Chromosome"/>
</dbReference>
<feature type="chain" id="PRO_5043119926" description="Secreted protein" evidence="1">
    <location>
        <begin position="25"/>
        <end position="114"/>
    </location>
</feature>
<dbReference type="AlphaFoldDB" id="A0A0F6QY15"/>
<keyword evidence="3" id="KW-1185">Reference proteome</keyword>
<accession>A0A0F6QY15</accession>
<evidence type="ECO:0000256" key="1">
    <source>
        <dbReference type="SAM" id="SignalP"/>
    </source>
</evidence>
<gene>
    <name evidence="2" type="ORF">UL82_00435</name>
</gene>
<evidence type="ECO:0000313" key="3">
    <source>
        <dbReference type="Proteomes" id="UP000033457"/>
    </source>
</evidence>
<evidence type="ECO:0000313" key="2">
    <source>
        <dbReference type="EMBL" id="AKE40327.1"/>
    </source>
</evidence>
<protein>
    <recommendedName>
        <fullName evidence="4">Secreted protein</fullName>
    </recommendedName>
</protein>
<proteinExistence type="predicted"/>
<dbReference type="HOGENOM" id="CLU_161234_0_0_11"/>
<dbReference type="RefSeq" id="WP_046438336.1">
    <property type="nucleotide sequence ID" value="NZ_CP011312.1"/>
</dbReference>
<name>A0A0F6QY15_9CORY</name>
<evidence type="ECO:0008006" key="4">
    <source>
        <dbReference type="Google" id="ProtNLM"/>
    </source>
</evidence>